<organism evidence="2">
    <name type="scientific">Chlamydomonas leiostraca</name>
    <dbReference type="NCBI Taxonomy" id="1034604"/>
    <lineage>
        <taxon>Eukaryota</taxon>
        <taxon>Viridiplantae</taxon>
        <taxon>Chlorophyta</taxon>
        <taxon>core chlorophytes</taxon>
        <taxon>Chlorophyceae</taxon>
        <taxon>CS clade</taxon>
        <taxon>Chlamydomonadales</taxon>
        <taxon>Chlamydomonadaceae</taxon>
        <taxon>Chlamydomonas</taxon>
    </lineage>
</organism>
<feature type="compositionally biased region" description="Acidic residues" evidence="1">
    <location>
        <begin position="56"/>
        <end position="66"/>
    </location>
</feature>
<dbReference type="AlphaFoldDB" id="A0A7S0RRK7"/>
<feature type="region of interest" description="Disordered" evidence="1">
    <location>
        <begin position="16"/>
        <end position="127"/>
    </location>
</feature>
<feature type="compositionally biased region" description="Basic and acidic residues" evidence="1">
    <location>
        <begin position="76"/>
        <end position="91"/>
    </location>
</feature>
<sequence length="243" mass="26111">MATDEDLDRELAAKLHRELNGLTRPRRGRTDPAEKLRKAKLAQNRAHDAPSSSAEPDSERDEEEEDGSKSAGPSMEDGRKRGRSSLDEKHPGAGKPGRAGSPGRKRSKADKDGKAEHEAPPVPKTPLEEAAAAASALCRARAKQSRQASGGRLVKCFHAGVRWGIQLPPDALKTRSDLATALNDAFAGEILSCGRGDMLSITFLDREGGAVEFPPLRSSLGARESATKWKASVDKAAKIYVMR</sequence>
<dbReference type="EMBL" id="HBFB01021551">
    <property type="protein sequence ID" value="CAD8685001.1"/>
    <property type="molecule type" value="Transcribed_RNA"/>
</dbReference>
<gene>
    <name evidence="2" type="ORF">CLEI1391_LOCUS12094</name>
</gene>
<reference evidence="2" key="1">
    <citation type="submission" date="2021-01" db="EMBL/GenBank/DDBJ databases">
        <authorList>
            <person name="Corre E."/>
            <person name="Pelletier E."/>
            <person name="Niang G."/>
            <person name="Scheremetjew M."/>
            <person name="Finn R."/>
            <person name="Kale V."/>
            <person name="Holt S."/>
            <person name="Cochrane G."/>
            <person name="Meng A."/>
            <person name="Brown T."/>
            <person name="Cohen L."/>
        </authorList>
    </citation>
    <scope>NUCLEOTIDE SEQUENCE</scope>
    <source>
        <strain evidence="2">SAG 11-49</strain>
    </source>
</reference>
<evidence type="ECO:0000256" key="1">
    <source>
        <dbReference type="SAM" id="MobiDB-lite"/>
    </source>
</evidence>
<feature type="compositionally biased region" description="Basic and acidic residues" evidence="1">
    <location>
        <begin position="109"/>
        <end position="119"/>
    </location>
</feature>
<evidence type="ECO:0000313" key="2">
    <source>
        <dbReference type="EMBL" id="CAD8685001.1"/>
    </source>
</evidence>
<name>A0A7S0RRK7_9CHLO</name>
<protein>
    <submittedName>
        <fullName evidence="2">Uncharacterized protein</fullName>
    </submittedName>
</protein>
<proteinExistence type="predicted"/>
<accession>A0A7S0RRK7</accession>